<proteinExistence type="predicted"/>
<evidence type="ECO:0000313" key="1">
    <source>
        <dbReference type="EMBL" id="KAI6080516.1"/>
    </source>
</evidence>
<dbReference type="EMBL" id="MU394438">
    <property type="protein sequence ID" value="KAI6080516.1"/>
    <property type="molecule type" value="Genomic_DNA"/>
</dbReference>
<evidence type="ECO:0000313" key="2">
    <source>
        <dbReference type="Proteomes" id="UP001497680"/>
    </source>
</evidence>
<keyword evidence="2" id="KW-1185">Reference proteome</keyword>
<accession>A0ACC0CJJ7</accession>
<protein>
    <submittedName>
        <fullName evidence="1">Uncharacterized protein</fullName>
    </submittedName>
</protein>
<dbReference type="Proteomes" id="UP001497680">
    <property type="component" value="Unassembled WGS sequence"/>
</dbReference>
<gene>
    <name evidence="1" type="ORF">F4821DRAFT_55383</name>
</gene>
<organism evidence="1 2">
    <name type="scientific">Hypoxylon rubiginosum</name>
    <dbReference type="NCBI Taxonomy" id="110542"/>
    <lineage>
        <taxon>Eukaryota</taxon>
        <taxon>Fungi</taxon>
        <taxon>Dikarya</taxon>
        <taxon>Ascomycota</taxon>
        <taxon>Pezizomycotina</taxon>
        <taxon>Sordariomycetes</taxon>
        <taxon>Xylariomycetidae</taxon>
        <taxon>Xylariales</taxon>
        <taxon>Hypoxylaceae</taxon>
        <taxon>Hypoxylon</taxon>
    </lineage>
</organism>
<sequence>MIDLKPAGQLFVLACAAIISYLWLRYKHIRSVPAGTVHNAPREAAASETSPRHTSANRPPLEILYHGPTNAAEEPVKVDIVAVHGLGSNVDWSWTWQDKSGRRPPVHWLKDLDMLPAVVPNTRVTVYSYESRWHANAPKTRLELCGEALVRSLHHFRSQTLDRPIIFVAHSLGGLVVLHGLLYTDRTEEFNYLPRNTVGFAALGTPFRGSTMQSLAEKVAWLMTLAGSHDGIIRELEQDNKHITDKVHAFSQLRNKMDLPICCFIELYNSDYGKRFGIPGLVRGMVVDEESAHIPGWDRVGLNADHFKLNKFSGPSDGSFIAVSNEIRKMFVGRGSVLKRRKSDTEKSHFMVPFGCNKNFVGRESILQQLLEKISPSTDQDDCQRTALEGLGGIGKTQIALEAAYQVRDKHPDCSVFWVPAVDATSFENAYRDIGCQLGVKGIEDDKADVKMLVKVALSHESAGSWLMIVDNADDLKLFADATLSDHLPFSRNGSILFTTRNHEAAVRLSQNNITTVAKMENDEATDLLRAGLKENQIHNAEGTARLLEFLTNLPLAIKQASAYMARTDMSASKYLQHCQSSDKTMVKLLSQDFEDRDRYKNINNPVATTWLISFNHITRDYPLAARYLRFICYLAEKDVPISLLPPGENKLEADEAIGILKGYAFVIERNELDSFDIHRLVRLAMRNWLQTNGEWQEWAMDAIQHLTDKYPFPKHENRDIWMRYLPHGQTVLQLQENSANKETGLLFNVAESYFMLGKYNEAEQMYRQTLEVRERVLGREHPSTLGSMNNLADVLGNQGKYEEAEQMHRQELELCERVLGREHPDTLKVR</sequence>
<name>A0ACC0CJJ7_9PEZI</name>
<comment type="caution">
    <text evidence="1">The sequence shown here is derived from an EMBL/GenBank/DDBJ whole genome shotgun (WGS) entry which is preliminary data.</text>
</comment>
<reference evidence="1 2" key="1">
    <citation type="journal article" date="2022" name="New Phytol.">
        <title>Ecological generalism drives hyperdiversity of secondary metabolite gene clusters in xylarialean endophytes.</title>
        <authorList>
            <person name="Franco M.E.E."/>
            <person name="Wisecaver J.H."/>
            <person name="Arnold A.E."/>
            <person name="Ju Y.M."/>
            <person name="Slot J.C."/>
            <person name="Ahrendt S."/>
            <person name="Moore L.P."/>
            <person name="Eastman K.E."/>
            <person name="Scott K."/>
            <person name="Konkel Z."/>
            <person name="Mondo S.J."/>
            <person name="Kuo A."/>
            <person name="Hayes R.D."/>
            <person name="Haridas S."/>
            <person name="Andreopoulos B."/>
            <person name="Riley R."/>
            <person name="LaButti K."/>
            <person name="Pangilinan J."/>
            <person name="Lipzen A."/>
            <person name="Amirebrahimi M."/>
            <person name="Yan J."/>
            <person name="Adam C."/>
            <person name="Keymanesh K."/>
            <person name="Ng V."/>
            <person name="Louie K."/>
            <person name="Northen T."/>
            <person name="Drula E."/>
            <person name="Henrissat B."/>
            <person name="Hsieh H.M."/>
            <person name="Youens-Clark K."/>
            <person name="Lutzoni F."/>
            <person name="Miadlikowska J."/>
            <person name="Eastwood D.C."/>
            <person name="Hamelin R.C."/>
            <person name="Grigoriev I.V."/>
            <person name="U'Ren J.M."/>
        </authorList>
    </citation>
    <scope>NUCLEOTIDE SEQUENCE [LARGE SCALE GENOMIC DNA]</scope>
    <source>
        <strain evidence="1 2">ER1909</strain>
    </source>
</reference>